<gene>
    <name evidence="2" type="primary">RGA4_16</name>
    <name evidence="2" type="ORF">CFP56_033396</name>
</gene>
<name>A0AAW0LRC9_QUESU</name>
<reference evidence="2 3" key="1">
    <citation type="journal article" date="2018" name="Sci. Data">
        <title>The draft genome sequence of cork oak.</title>
        <authorList>
            <person name="Ramos A.M."/>
            <person name="Usie A."/>
            <person name="Barbosa P."/>
            <person name="Barros P.M."/>
            <person name="Capote T."/>
            <person name="Chaves I."/>
            <person name="Simoes F."/>
            <person name="Abreu I."/>
            <person name="Carrasquinho I."/>
            <person name="Faro C."/>
            <person name="Guimaraes J.B."/>
            <person name="Mendonca D."/>
            <person name="Nobrega F."/>
            <person name="Rodrigues L."/>
            <person name="Saibo N.J.M."/>
            <person name="Varela M.C."/>
            <person name="Egas C."/>
            <person name="Matos J."/>
            <person name="Miguel C.M."/>
            <person name="Oliveira M.M."/>
            <person name="Ricardo C.P."/>
            <person name="Goncalves S."/>
        </authorList>
    </citation>
    <scope>NUCLEOTIDE SEQUENCE [LARGE SCALE GENOMIC DNA]</scope>
    <source>
        <strain evidence="3">cv. HL8</strain>
    </source>
</reference>
<dbReference type="PANTHER" id="PTHR36766">
    <property type="entry name" value="PLANT BROAD-SPECTRUM MILDEW RESISTANCE PROTEIN RPW8"/>
    <property type="match status" value="1"/>
</dbReference>
<dbReference type="SUPFAM" id="SSF52058">
    <property type="entry name" value="L domain-like"/>
    <property type="match status" value="1"/>
</dbReference>
<dbReference type="Proteomes" id="UP000237347">
    <property type="component" value="Unassembled WGS sequence"/>
</dbReference>
<protein>
    <submittedName>
        <fullName evidence="2">Disease resistance protein rga4</fullName>
    </submittedName>
</protein>
<sequence>MTTKQKSLPRFPSSLRLLGLHNCGNLESLVETKHVCTSLRLLTIDSCGGLISLLPILKFLTMLEALVIMNCEKLDLTEMEDNQDDFPTSLQAIGFFRLPQLVAMPDWIKRSAKSLQILYIESFPNLTAFPEWLVNLESLRRLRIMNCPKLSCLSKGKLCLPDLRSFIIAECPELIRRCQPEIGEDWHKIAHASEIYLNYKRFKKADN</sequence>
<dbReference type="AlphaFoldDB" id="A0AAW0LRC9"/>
<accession>A0AAW0LRC9</accession>
<evidence type="ECO:0000313" key="2">
    <source>
        <dbReference type="EMBL" id="KAK7854135.1"/>
    </source>
</evidence>
<evidence type="ECO:0000256" key="1">
    <source>
        <dbReference type="ARBA" id="ARBA00022821"/>
    </source>
</evidence>
<keyword evidence="1" id="KW-0611">Plant defense</keyword>
<keyword evidence="3" id="KW-1185">Reference proteome</keyword>
<dbReference type="Gene3D" id="3.80.10.10">
    <property type="entry name" value="Ribonuclease Inhibitor"/>
    <property type="match status" value="1"/>
</dbReference>
<proteinExistence type="predicted"/>
<dbReference type="InterPro" id="IPR032675">
    <property type="entry name" value="LRR_dom_sf"/>
</dbReference>
<organism evidence="2 3">
    <name type="scientific">Quercus suber</name>
    <name type="common">Cork oak</name>
    <dbReference type="NCBI Taxonomy" id="58331"/>
    <lineage>
        <taxon>Eukaryota</taxon>
        <taxon>Viridiplantae</taxon>
        <taxon>Streptophyta</taxon>
        <taxon>Embryophyta</taxon>
        <taxon>Tracheophyta</taxon>
        <taxon>Spermatophyta</taxon>
        <taxon>Magnoliopsida</taxon>
        <taxon>eudicotyledons</taxon>
        <taxon>Gunneridae</taxon>
        <taxon>Pentapetalae</taxon>
        <taxon>rosids</taxon>
        <taxon>fabids</taxon>
        <taxon>Fagales</taxon>
        <taxon>Fagaceae</taxon>
        <taxon>Quercus</taxon>
    </lineage>
</organism>
<evidence type="ECO:0000313" key="3">
    <source>
        <dbReference type="Proteomes" id="UP000237347"/>
    </source>
</evidence>
<dbReference type="EMBL" id="PKMF04000058">
    <property type="protein sequence ID" value="KAK7854135.1"/>
    <property type="molecule type" value="Genomic_DNA"/>
</dbReference>
<dbReference type="PANTHER" id="PTHR36766:SF61">
    <property type="entry name" value="NB-ARC DOMAIN DISEASE RESISTANCE PROTEIN"/>
    <property type="match status" value="1"/>
</dbReference>
<dbReference type="GO" id="GO:0006952">
    <property type="term" value="P:defense response"/>
    <property type="evidence" value="ECO:0007669"/>
    <property type="project" value="UniProtKB-KW"/>
</dbReference>
<comment type="caution">
    <text evidence="2">The sequence shown here is derived from an EMBL/GenBank/DDBJ whole genome shotgun (WGS) entry which is preliminary data.</text>
</comment>